<evidence type="ECO:0000313" key="3">
    <source>
        <dbReference type="Proteomes" id="UP000826195"/>
    </source>
</evidence>
<accession>A0AAV7J4G8</accession>
<dbReference type="Gene3D" id="3.10.129.10">
    <property type="entry name" value="Hotdog Thioesterase"/>
    <property type="match status" value="1"/>
</dbReference>
<dbReference type="SUPFAM" id="SSF54637">
    <property type="entry name" value="Thioesterase/thiol ester dehydrase-isomerase"/>
    <property type="match status" value="1"/>
</dbReference>
<dbReference type="InterPro" id="IPR050965">
    <property type="entry name" value="UPF0336/Enoyl-CoA_hydratase"/>
</dbReference>
<evidence type="ECO:0000313" key="2">
    <source>
        <dbReference type="EMBL" id="KAH0564349.1"/>
    </source>
</evidence>
<dbReference type="InterPro" id="IPR002539">
    <property type="entry name" value="MaoC-like_dom"/>
</dbReference>
<name>A0AAV7J4G8_COTGL</name>
<evidence type="ECO:0000259" key="1">
    <source>
        <dbReference type="Pfam" id="PF01575"/>
    </source>
</evidence>
<organism evidence="2 3">
    <name type="scientific">Cotesia glomerata</name>
    <name type="common">Lepidopteran parasitic wasp</name>
    <name type="synonym">Apanteles glomeratus</name>
    <dbReference type="NCBI Taxonomy" id="32391"/>
    <lineage>
        <taxon>Eukaryota</taxon>
        <taxon>Metazoa</taxon>
        <taxon>Ecdysozoa</taxon>
        <taxon>Arthropoda</taxon>
        <taxon>Hexapoda</taxon>
        <taxon>Insecta</taxon>
        <taxon>Pterygota</taxon>
        <taxon>Neoptera</taxon>
        <taxon>Endopterygota</taxon>
        <taxon>Hymenoptera</taxon>
        <taxon>Apocrita</taxon>
        <taxon>Ichneumonoidea</taxon>
        <taxon>Braconidae</taxon>
        <taxon>Microgastrinae</taxon>
        <taxon>Cotesia</taxon>
    </lineage>
</organism>
<dbReference type="InterPro" id="IPR029069">
    <property type="entry name" value="HotDog_dom_sf"/>
</dbReference>
<dbReference type="EMBL" id="JAHXZJ010000002">
    <property type="protein sequence ID" value="KAH0564349.1"/>
    <property type="molecule type" value="Genomic_DNA"/>
</dbReference>
<dbReference type="CDD" id="cd03449">
    <property type="entry name" value="R_hydratase"/>
    <property type="match status" value="1"/>
</dbReference>
<dbReference type="GO" id="GO:0019171">
    <property type="term" value="F:(3R)-hydroxyacyl-[acyl-carrier-protein] dehydratase activity"/>
    <property type="evidence" value="ECO:0007669"/>
    <property type="project" value="TreeGrafter"/>
</dbReference>
<feature type="domain" description="MaoC-like" evidence="1">
    <location>
        <begin position="36"/>
        <end position="119"/>
    </location>
</feature>
<dbReference type="Pfam" id="PF01575">
    <property type="entry name" value="MaoC_dehydratas"/>
    <property type="match status" value="1"/>
</dbReference>
<dbReference type="Proteomes" id="UP000826195">
    <property type="component" value="Unassembled WGS sequence"/>
</dbReference>
<gene>
    <name evidence="2" type="ORF">KQX54_011534</name>
</gene>
<dbReference type="GO" id="GO:0006633">
    <property type="term" value="P:fatty acid biosynthetic process"/>
    <property type="evidence" value="ECO:0007669"/>
    <property type="project" value="TreeGrafter"/>
</dbReference>
<sequence>MYLSKLTRRLSISSRKFTSEFDFERKFKVGDKVSVVRKITEDDVMNFAKLTNDYNPIHVSAEKKLVHGALLNGFLSGVLGTKLPGPGTIVVHQTLNFLKPCYAGDTIDITIEILSARKIIKCGYKLVTDDERVVLEGEGTFVTSKGLK</sequence>
<proteinExistence type="predicted"/>
<dbReference type="GO" id="GO:0005739">
    <property type="term" value="C:mitochondrion"/>
    <property type="evidence" value="ECO:0007669"/>
    <property type="project" value="TreeGrafter"/>
</dbReference>
<reference evidence="2 3" key="1">
    <citation type="journal article" date="2021" name="J. Hered.">
        <title>A chromosome-level genome assembly of the parasitoid wasp, Cotesia glomerata (Hymenoptera: Braconidae).</title>
        <authorList>
            <person name="Pinto B.J."/>
            <person name="Weis J.J."/>
            <person name="Gamble T."/>
            <person name="Ode P.J."/>
            <person name="Paul R."/>
            <person name="Zaspel J.M."/>
        </authorList>
    </citation>
    <scope>NUCLEOTIDE SEQUENCE [LARGE SCALE GENOMIC DNA]</scope>
    <source>
        <strain evidence="2">CgM1</strain>
    </source>
</reference>
<dbReference type="PANTHER" id="PTHR43437">
    <property type="entry name" value="HYDROXYACYL-THIOESTER DEHYDRATASE TYPE 2, MITOCHONDRIAL-RELATED"/>
    <property type="match status" value="1"/>
</dbReference>
<dbReference type="AlphaFoldDB" id="A0AAV7J4G8"/>
<keyword evidence="3" id="KW-1185">Reference proteome</keyword>
<comment type="caution">
    <text evidence="2">The sequence shown here is derived from an EMBL/GenBank/DDBJ whole genome shotgun (WGS) entry which is preliminary data.</text>
</comment>
<dbReference type="GO" id="GO:0018812">
    <property type="term" value="F:3-hydroxyacyl-CoA dehydratase activity"/>
    <property type="evidence" value="ECO:0007669"/>
    <property type="project" value="UniProtKB-ARBA"/>
</dbReference>
<protein>
    <recommendedName>
        <fullName evidence="1">MaoC-like domain-containing protein</fullName>
    </recommendedName>
</protein>
<dbReference type="PANTHER" id="PTHR43437:SF3">
    <property type="entry name" value="HYDROXYACYL-THIOESTER DEHYDRATASE TYPE 2, MITOCHONDRIAL"/>
    <property type="match status" value="1"/>
</dbReference>